<evidence type="ECO:0000313" key="2">
    <source>
        <dbReference type="Proteomes" id="UP001054821"/>
    </source>
</evidence>
<protein>
    <submittedName>
        <fullName evidence="1">Uncharacterized protein</fullName>
    </submittedName>
</protein>
<dbReference type="AlphaFoldDB" id="A0AAD4YJN5"/>
<name>A0AAD4YJN5_PRUDU</name>
<sequence length="90" mass="10551">TTLEKDVLSNKQWRLKKTVENRAAENSPAMDKHRNVIAGSRLSCLEKNDLVMLLKECRELVLLDVRECEGFDERDEEILKLVSHIRCWKL</sequence>
<comment type="caution">
    <text evidence="1">The sequence shown here is derived from an EMBL/GenBank/DDBJ whole genome shotgun (WGS) entry which is preliminary data.</text>
</comment>
<reference evidence="1 2" key="1">
    <citation type="journal article" date="2022" name="G3 (Bethesda)">
        <title>Whole-genome sequence and methylome profiling of the almond [Prunus dulcis (Mill.) D.A. Webb] cultivar 'Nonpareil'.</title>
        <authorList>
            <person name="D'Amico-Willman K.M."/>
            <person name="Ouma W.Z."/>
            <person name="Meulia T."/>
            <person name="Sideli G.M."/>
            <person name="Gradziel T.M."/>
            <person name="Fresnedo-Ramirez J."/>
        </authorList>
    </citation>
    <scope>NUCLEOTIDE SEQUENCE [LARGE SCALE GENOMIC DNA]</scope>
    <source>
        <strain evidence="1">Clone GOH B32 T37-40</strain>
    </source>
</reference>
<gene>
    <name evidence="1" type="ORF">L3X38_000121</name>
</gene>
<organism evidence="1 2">
    <name type="scientific">Prunus dulcis</name>
    <name type="common">Almond</name>
    <name type="synonym">Amygdalus dulcis</name>
    <dbReference type="NCBI Taxonomy" id="3755"/>
    <lineage>
        <taxon>Eukaryota</taxon>
        <taxon>Viridiplantae</taxon>
        <taxon>Streptophyta</taxon>
        <taxon>Embryophyta</taxon>
        <taxon>Tracheophyta</taxon>
        <taxon>Spermatophyta</taxon>
        <taxon>Magnoliopsida</taxon>
        <taxon>eudicotyledons</taxon>
        <taxon>Gunneridae</taxon>
        <taxon>Pentapetalae</taxon>
        <taxon>rosids</taxon>
        <taxon>fabids</taxon>
        <taxon>Rosales</taxon>
        <taxon>Rosaceae</taxon>
        <taxon>Amygdaloideae</taxon>
        <taxon>Amygdaleae</taxon>
        <taxon>Prunus</taxon>
    </lineage>
</organism>
<feature type="non-terminal residue" evidence="1">
    <location>
        <position position="1"/>
    </location>
</feature>
<keyword evidence="2" id="KW-1185">Reference proteome</keyword>
<dbReference type="EMBL" id="JAJFAZ020000071">
    <property type="protein sequence ID" value="KAI5311199.1"/>
    <property type="molecule type" value="Genomic_DNA"/>
</dbReference>
<dbReference type="Proteomes" id="UP001054821">
    <property type="component" value="Unassembled WGS sequence"/>
</dbReference>
<evidence type="ECO:0000313" key="1">
    <source>
        <dbReference type="EMBL" id="KAI5311199.1"/>
    </source>
</evidence>
<proteinExistence type="predicted"/>
<accession>A0AAD4YJN5</accession>